<evidence type="ECO:0000313" key="1">
    <source>
        <dbReference type="EMBL" id="CAL4244851.1"/>
    </source>
</evidence>
<comment type="caution">
    <text evidence="1">The sequence shown here is derived from an EMBL/GenBank/DDBJ whole genome shotgun (WGS) entry which is preliminary data.</text>
</comment>
<dbReference type="EMBL" id="CAXKWB010137486">
    <property type="protein sequence ID" value="CAL4244851.1"/>
    <property type="molecule type" value="Genomic_DNA"/>
</dbReference>
<sequence length="501" mass="59010">EILQYEHHLLNDEYEKSKTYPVLVNLSEKMPKVDTDDLVLKTKWLGLKNVQTFSECRKKAVYQTNEIFKHVEKFMSVNRITSYNKAYTGNIIKLVLEKITEYNVSGATFKFSSKYKVKLLIWICHHLTYKFEKTQTNSENHIDKRIDVINHKTECFIHFNNTYEKISAENSAIGVMILSLHETLKNSLHRKMITVVVQDVIFHVPCLHSKAEIVKTILEELVENNSYEEYIPFFHNTEKFLQKRIKNYTDIYLFENKMCCKTNFARILEKEIQFQVNNMKQKVRDTQVKGKRNLQMWIRDFYKGIDLEMITFQDLSPVFKYEIDITSFQIKILKKMTRIQNDLMKLYENINADQFCNQYQCVYEKITKQCIGCTVQCPLCGCLCSLSNPNHENKHQAIIHYPLCVKGNLGNDKTLLIKNCNSKDCASIPLNDASAENMEYPQENYAWNIPKDESVQLSLYWKWFVSNFQNRISKQYGIEISHIPESWQIISKQDAVQSLNS</sequence>
<dbReference type="AlphaFoldDB" id="A0AAV2SU89"/>
<dbReference type="InterPro" id="IPR052986">
    <property type="entry name" value="VLIG_GTPase"/>
</dbReference>
<keyword evidence="2" id="KW-1185">Reference proteome</keyword>
<evidence type="ECO:0000313" key="2">
    <source>
        <dbReference type="Proteomes" id="UP001497623"/>
    </source>
</evidence>
<dbReference type="PANTHER" id="PTHR14819">
    <property type="entry name" value="GTP-BINDING"/>
    <property type="match status" value="1"/>
</dbReference>
<organism evidence="1 2">
    <name type="scientific">Meganyctiphanes norvegica</name>
    <name type="common">Northern krill</name>
    <name type="synonym">Thysanopoda norvegica</name>
    <dbReference type="NCBI Taxonomy" id="48144"/>
    <lineage>
        <taxon>Eukaryota</taxon>
        <taxon>Metazoa</taxon>
        <taxon>Ecdysozoa</taxon>
        <taxon>Arthropoda</taxon>
        <taxon>Crustacea</taxon>
        <taxon>Multicrustacea</taxon>
        <taxon>Malacostraca</taxon>
        <taxon>Eumalacostraca</taxon>
        <taxon>Eucarida</taxon>
        <taxon>Euphausiacea</taxon>
        <taxon>Euphausiidae</taxon>
        <taxon>Meganyctiphanes</taxon>
    </lineage>
</organism>
<gene>
    <name evidence="1" type="ORF">MNOR_LOCUS40987</name>
</gene>
<dbReference type="PANTHER" id="PTHR14819:SF25">
    <property type="entry name" value="CHROMOSOME UNDETERMINED SCAFFOLD_52, WHOLE GENOME SHOTGUN SEQUENCE"/>
    <property type="match status" value="1"/>
</dbReference>
<accession>A0AAV2SU89</accession>
<evidence type="ECO:0008006" key="3">
    <source>
        <dbReference type="Google" id="ProtNLM"/>
    </source>
</evidence>
<dbReference type="Proteomes" id="UP001497623">
    <property type="component" value="Unassembled WGS sequence"/>
</dbReference>
<protein>
    <recommendedName>
        <fullName evidence="3">Interferon-induced very large GTPase 1</fullName>
    </recommendedName>
</protein>
<feature type="non-terminal residue" evidence="1">
    <location>
        <position position="1"/>
    </location>
</feature>
<reference evidence="1 2" key="1">
    <citation type="submission" date="2024-05" db="EMBL/GenBank/DDBJ databases">
        <authorList>
            <person name="Wallberg A."/>
        </authorList>
    </citation>
    <scope>NUCLEOTIDE SEQUENCE [LARGE SCALE GENOMIC DNA]</scope>
</reference>
<name>A0AAV2SU89_MEGNR</name>
<proteinExistence type="predicted"/>